<sequence length="166" mass="19290">MSEIEEILENILKETSSLDPKIQTFLISSTKEILEKEKLDCIKISVKPLVSRTYYQHTPGKIKETGKIQYGEEMFANILSKKDPGKFYYVKDNSIFKLSHKLLSVETQVISVMLEEIAHALSSLGERHHGYSFYSSFKYLWNKYYLVIVLKLRILLGIKENISTYL</sequence>
<proteinExistence type="predicted"/>
<reference evidence="1" key="1">
    <citation type="submission" date="2020-03" db="EMBL/GenBank/DDBJ databases">
        <title>The deep terrestrial virosphere.</title>
        <authorList>
            <person name="Holmfeldt K."/>
            <person name="Nilsson E."/>
            <person name="Simone D."/>
            <person name="Lopez-Fernandez M."/>
            <person name="Wu X."/>
            <person name="de Brujin I."/>
            <person name="Lundin D."/>
            <person name="Andersson A."/>
            <person name="Bertilsson S."/>
            <person name="Dopson M."/>
        </authorList>
    </citation>
    <scope>NUCLEOTIDE SEQUENCE</scope>
    <source>
        <strain evidence="1">TM448A00932</strain>
        <strain evidence="2">TM448B00884</strain>
    </source>
</reference>
<protein>
    <submittedName>
        <fullName evidence="1">Uncharacterized protein</fullName>
    </submittedName>
</protein>
<dbReference type="AlphaFoldDB" id="A0A6H1ZMB0"/>
<organism evidence="1">
    <name type="scientific">viral metagenome</name>
    <dbReference type="NCBI Taxonomy" id="1070528"/>
    <lineage>
        <taxon>unclassified sequences</taxon>
        <taxon>metagenomes</taxon>
        <taxon>organismal metagenomes</taxon>
    </lineage>
</organism>
<accession>A0A6H1ZMB0</accession>
<dbReference type="EMBL" id="MT144668">
    <property type="protein sequence ID" value="QJH96953.1"/>
    <property type="molecule type" value="Genomic_DNA"/>
</dbReference>
<name>A0A6H1ZMB0_9ZZZZ</name>
<evidence type="ECO:0000313" key="1">
    <source>
        <dbReference type="EMBL" id="QJA48405.1"/>
    </source>
</evidence>
<evidence type="ECO:0000313" key="2">
    <source>
        <dbReference type="EMBL" id="QJH96953.1"/>
    </source>
</evidence>
<dbReference type="EMBL" id="MT144082">
    <property type="protein sequence ID" value="QJA48405.1"/>
    <property type="molecule type" value="Genomic_DNA"/>
</dbReference>
<gene>
    <name evidence="1" type="ORF">TM448A00932_0033</name>
    <name evidence="2" type="ORF">TM448B00884_0004</name>
</gene>